<dbReference type="InterPro" id="IPR010987">
    <property type="entry name" value="Glutathione-S-Trfase_C-like"/>
</dbReference>
<dbReference type="GO" id="GO:0016740">
    <property type="term" value="F:transferase activity"/>
    <property type="evidence" value="ECO:0007669"/>
    <property type="project" value="UniProtKB-KW"/>
</dbReference>
<reference evidence="3" key="1">
    <citation type="submission" date="2017-02" db="EMBL/GenBank/DDBJ databases">
        <authorList>
            <person name="Varghese N."/>
            <person name="Submissions S."/>
        </authorList>
    </citation>
    <scope>NUCLEOTIDE SEQUENCE [LARGE SCALE GENOMIC DNA]</scope>
    <source>
        <strain evidence="3">R11H</strain>
    </source>
</reference>
<dbReference type="Gene3D" id="1.20.1050.10">
    <property type="match status" value="1"/>
</dbReference>
<dbReference type="SUPFAM" id="SSF47616">
    <property type="entry name" value="GST C-terminal domain-like"/>
    <property type="match status" value="1"/>
</dbReference>
<protein>
    <submittedName>
        <fullName evidence="2">Glutathione S-transferase</fullName>
    </submittedName>
</protein>
<dbReference type="InterPro" id="IPR004046">
    <property type="entry name" value="GST_C"/>
</dbReference>
<evidence type="ECO:0000259" key="1">
    <source>
        <dbReference type="PROSITE" id="PS50405"/>
    </source>
</evidence>
<dbReference type="EMBL" id="FUYP01000095">
    <property type="protein sequence ID" value="SKC10531.1"/>
    <property type="molecule type" value="Genomic_DNA"/>
</dbReference>
<dbReference type="Pfam" id="PF14497">
    <property type="entry name" value="GST_C_3"/>
    <property type="match status" value="1"/>
</dbReference>
<keyword evidence="3" id="KW-1185">Reference proteome</keyword>
<dbReference type="AlphaFoldDB" id="A0A1T5GQ85"/>
<name>A0A1T5GQ85_9SPHN</name>
<dbReference type="PANTHER" id="PTHR44051">
    <property type="entry name" value="GLUTATHIONE S-TRANSFERASE-RELATED"/>
    <property type="match status" value="1"/>
</dbReference>
<dbReference type="Proteomes" id="UP000190044">
    <property type="component" value="Unassembled WGS sequence"/>
</dbReference>
<keyword evidence="2" id="KW-0808">Transferase</keyword>
<sequence length="206" mass="22613">MCLSLLGASPLVPKDTPPPILILFVGNSHLVCRAAAILAYLAQSFPDVGLSPAQTPYGFAQLTSFNGFLATTVHITLRHFSRPRIFADGEAAHAALRAKVPEMLNYYFGKIEDMLKDGRPYVHGDRYTASDPYLFIYTSYLHWPTDRCDLSAIPNVLAHRERILERPATKRALELEGIPDPALIGDEASKVVLDAPGVLDHLSQGC</sequence>
<accession>A0A1T5GQ85</accession>
<organism evidence="2 3">
    <name type="scientific">Sphingopyxis flava</name>
    <dbReference type="NCBI Taxonomy" id="1507287"/>
    <lineage>
        <taxon>Bacteria</taxon>
        <taxon>Pseudomonadati</taxon>
        <taxon>Pseudomonadota</taxon>
        <taxon>Alphaproteobacteria</taxon>
        <taxon>Sphingomonadales</taxon>
        <taxon>Sphingomonadaceae</taxon>
        <taxon>Sphingopyxis</taxon>
    </lineage>
</organism>
<dbReference type="OrthoDB" id="7583243at2"/>
<proteinExistence type="predicted"/>
<dbReference type="PANTHER" id="PTHR44051:SF8">
    <property type="entry name" value="GLUTATHIONE S-TRANSFERASE GSTA"/>
    <property type="match status" value="1"/>
</dbReference>
<dbReference type="RefSeq" id="WP_079640336.1">
    <property type="nucleotide sequence ID" value="NZ_FUYP01000095.1"/>
</dbReference>
<gene>
    <name evidence="2" type="ORF">SAMN06295937_10952</name>
</gene>
<evidence type="ECO:0000313" key="3">
    <source>
        <dbReference type="Proteomes" id="UP000190044"/>
    </source>
</evidence>
<dbReference type="PROSITE" id="PS50405">
    <property type="entry name" value="GST_CTER"/>
    <property type="match status" value="1"/>
</dbReference>
<dbReference type="InterPro" id="IPR036282">
    <property type="entry name" value="Glutathione-S-Trfase_C_sf"/>
</dbReference>
<feature type="domain" description="GST C-terminal" evidence="1">
    <location>
        <begin position="55"/>
        <end position="183"/>
    </location>
</feature>
<evidence type="ECO:0000313" key="2">
    <source>
        <dbReference type="EMBL" id="SKC10531.1"/>
    </source>
</evidence>